<comment type="similarity">
    <text evidence="1">Belongs to the CDPF1 family.</text>
</comment>
<feature type="region of interest" description="Disordered" evidence="3">
    <location>
        <begin position="1"/>
        <end position="31"/>
    </location>
</feature>
<evidence type="ECO:0000256" key="2">
    <source>
        <dbReference type="ARBA" id="ARBA00014801"/>
    </source>
</evidence>
<dbReference type="EMBL" id="CH902617">
    <property type="protein sequence ID" value="EDV41468.1"/>
    <property type="molecule type" value="Genomic_DNA"/>
</dbReference>
<dbReference type="FunCoup" id="B3LVE0">
    <property type="interactions" value="10"/>
</dbReference>
<dbReference type="EMBL" id="CH902617">
    <property type="protein sequence ID" value="KPU79167.1"/>
    <property type="molecule type" value="Genomic_DNA"/>
</dbReference>
<proteinExistence type="inferred from homology"/>
<evidence type="ECO:0000256" key="3">
    <source>
        <dbReference type="SAM" id="MobiDB-lite"/>
    </source>
</evidence>
<evidence type="ECO:0000313" key="5">
    <source>
        <dbReference type="EMBL" id="EDV41468.1"/>
    </source>
</evidence>
<dbReference type="HOGENOM" id="CLU_138011_0_0_1"/>
<reference evidence="5" key="2">
    <citation type="journal article" date="2008" name="Bioinformatics">
        <title>Assembly reconciliation.</title>
        <authorList>
            <person name="Zimin A.V."/>
            <person name="Smith D.R."/>
            <person name="Sutton G."/>
            <person name="Yorke J.A."/>
        </authorList>
    </citation>
    <scope>NUCLEOTIDE SEQUENCE</scope>
    <source>
        <strain evidence="5">TSC#14024-0371.13</strain>
    </source>
</reference>
<evidence type="ECO:0000313" key="6">
    <source>
        <dbReference type="Proteomes" id="UP000007801"/>
    </source>
</evidence>
<dbReference type="InterPro" id="IPR018785">
    <property type="entry name" value="CDPF1_dom"/>
</dbReference>
<name>B3LVE0_DROAN</name>
<dbReference type="STRING" id="7217.B3LVE0"/>
<reference evidence="5 6" key="1">
    <citation type="journal article" date="2007" name="Nature">
        <title>Evolution of genes and genomes on the Drosophila phylogeny.</title>
        <authorList>
            <consortium name="Drosophila 12 Genomes Consortium"/>
            <person name="Clark A.G."/>
            <person name="Eisen M.B."/>
            <person name="Smith D.R."/>
            <person name="Bergman C.M."/>
            <person name="Oliver B."/>
            <person name="Markow T.A."/>
            <person name="Kaufman T.C."/>
            <person name="Kellis M."/>
            <person name="Gelbart W."/>
            <person name="Iyer V.N."/>
            <person name="Pollard D.A."/>
            <person name="Sackton T.B."/>
            <person name="Larracuente A.M."/>
            <person name="Singh N.D."/>
            <person name="Abad J.P."/>
            <person name="Abt D.N."/>
            <person name="Adryan B."/>
            <person name="Aguade M."/>
            <person name="Akashi H."/>
            <person name="Anderson W.W."/>
            <person name="Aquadro C.F."/>
            <person name="Ardell D.H."/>
            <person name="Arguello R."/>
            <person name="Artieri C.G."/>
            <person name="Barbash D.A."/>
            <person name="Barker D."/>
            <person name="Barsanti P."/>
            <person name="Batterham P."/>
            <person name="Batzoglou S."/>
            <person name="Begun D."/>
            <person name="Bhutkar A."/>
            <person name="Blanco E."/>
            <person name="Bosak S.A."/>
            <person name="Bradley R.K."/>
            <person name="Brand A.D."/>
            <person name="Brent M.R."/>
            <person name="Brooks A.N."/>
            <person name="Brown R.H."/>
            <person name="Butlin R.K."/>
            <person name="Caggese C."/>
            <person name="Calvi B.R."/>
            <person name="Bernardo de Carvalho A."/>
            <person name="Caspi A."/>
            <person name="Castrezana S."/>
            <person name="Celniker S.E."/>
            <person name="Chang J.L."/>
            <person name="Chapple C."/>
            <person name="Chatterji S."/>
            <person name="Chinwalla A."/>
            <person name="Civetta A."/>
            <person name="Clifton S.W."/>
            <person name="Comeron J.M."/>
            <person name="Costello J.C."/>
            <person name="Coyne J.A."/>
            <person name="Daub J."/>
            <person name="David R.G."/>
            <person name="Delcher A.L."/>
            <person name="Delehaunty K."/>
            <person name="Do C.B."/>
            <person name="Ebling H."/>
            <person name="Edwards K."/>
            <person name="Eickbush T."/>
            <person name="Evans J.D."/>
            <person name="Filipski A."/>
            <person name="Findeiss S."/>
            <person name="Freyhult E."/>
            <person name="Fulton L."/>
            <person name="Fulton R."/>
            <person name="Garcia A.C."/>
            <person name="Gardiner A."/>
            <person name="Garfield D.A."/>
            <person name="Garvin B.E."/>
            <person name="Gibson G."/>
            <person name="Gilbert D."/>
            <person name="Gnerre S."/>
            <person name="Godfrey J."/>
            <person name="Good R."/>
            <person name="Gotea V."/>
            <person name="Gravely B."/>
            <person name="Greenberg A.J."/>
            <person name="Griffiths-Jones S."/>
            <person name="Gross S."/>
            <person name="Guigo R."/>
            <person name="Gustafson E.A."/>
            <person name="Haerty W."/>
            <person name="Hahn M.W."/>
            <person name="Halligan D.L."/>
            <person name="Halpern A.L."/>
            <person name="Halter G.M."/>
            <person name="Han M.V."/>
            <person name="Heger A."/>
            <person name="Hillier L."/>
            <person name="Hinrichs A.S."/>
            <person name="Holmes I."/>
            <person name="Hoskins R.A."/>
            <person name="Hubisz M.J."/>
            <person name="Hultmark D."/>
            <person name="Huntley M.A."/>
            <person name="Jaffe D.B."/>
            <person name="Jagadeeshan S."/>
            <person name="Jeck W.R."/>
            <person name="Johnson J."/>
            <person name="Jones C.D."/>
            <person name="Jordan W.C."/>
            <person name="Karpen G.H."/>
            <person name="Kataoka E."/>
            <person name="Keightley P.D."/>
            <person name="Kheradpour P."/>
            <person name="Kirkness E.F."/>
            <person name="Koerich L.B."/>
            <person name="Kristiansen K."/>
            <person name="Kudrna D."/>
            <person name="Kulathinal R.J."/>
            <person name="Kumar S."/>
            <person name="Kwok R."/>
            <person name="Lander E."/>
            <person name="Langley C.H."/>
            <person name="Lapoint R."/>
            <person name="Lazzaro B.P."/>
            <person name="Lee S.J."/>
            <person name="Levesque L."/>
            <person name="Li R."/>
            <person name="Lin C.F."/>
            <person name="Lin M.F."/>
            <person name="Lindblad-Toh K."/>
            <person name="Llopart A."/>
            <person name="Long M."/>
            <person name="Low L."/>
            <person name="Lozovsky E."/>
            <person name="Lu J."/>
            <person name="Luo M."/>
            <person name="Machado C.A."/>
            <person name="Makalowski W."/>
            <person name="Marzo M."/>
            <person name="Matsuda M."/>
            <person name="Matzkin L."/>
            <person name="McAllister B."/>
            <person name="McBride C.S."/>
            <person name="McKernan B."/>
            <person name="McKernan K."/>
            <person name="Mendez-Lago M."/>
            <person name="Minx P."/>
            <person name="Mollenhauer M.U."/>
            <person name="Montooth K."/>
            <person name="Mount S.M."/>
            <person name="Mu X."/>
            <person name="Myers E."/>
            <person name="Negre B."/>
            <person name="Newfeld S."/>
            <person name="Nielsen R."/>
            <person name="Noor M.A."/>
            <person name="O'Grady P."/>
            <person name="Pachter L."/>
            <person name="Papaceit M."/>
            <person name="Parisi M.J."/>
            <person name="Parisi M."/>
            <person name="Parts L."/>
            <person name="Pedersen J.S."/>
            <person name="Pesole G."/>
            <person name="Phillippy A.M."/>
            <person name="Ponting C.P."/>
            <person name="Pop M."/>
            <person name="Porcelli D."/>
            <person name="Powell J.R."/>
            <person name="Prohaska S."/>
            <person name="Pruitt K."/>
            <person name="Puig M."/>
            <person name="Quesneville H."/>
            <person name="Ram K.R."/>
            <person name="Rand D."/>
            <person name="Rasmussen M.D."/>
            <person name="Reed L.K."/>
            <person name="Reenan R."/>
            <person name="Reily A."/>
            <person name="Remington K.A."/>
            <person name="Rieger T.T."/>
            <person name="Ritchie M.G."/>
            <person name="Robin C."/>
            <person name="Rogers Y.H."/>
            <person name="Rohde C."/>
            <person name="Rozas J."/>
            <person name="Rubenfield M.J."/>
            <person name="Ruiz A."/>
            <person name="Russo S."/>
            <person name="Salzberg S.L."/>
            <person name="Sanchez-Gracia A."/>
            <person name="Saranga D.J."/>
            <person name="Sato H."/>
            <person name="Schaeffer S.W."/>
            <person name="Schatz M.C."/>
            <person name="Schlenke T."/>
            <person name="Schwartz R."/>
            <person name="Segarra C."/>
            <person name="Singh R.S."/>
            <person name="Sirot L."/>
            <person name="Sirota M."/>
            <person name="Sisneros N.B."/>
            <person name="Smith C.D."/>
            <person name="Smith T.F."/>
            <person name="Spieth J."/>
            <person name="Stage D.E."/>
            <person name="Stark A."/>
            <person name="Stephan W."/>
            <person name="Strausberg R.L."/>
            <person name="Strempel S."/>
            <person name="Sturgill D."/>
            <person name="Sutton G."/>
            <person name="Sutton G.G."/>
            <person name="Tao W."/>
            <person name="Teichmann S."/>
            <person name="Tobari Y.N."/>
            <person name="Tomimura Y."/>
            <person name="Tsolas J.M."/>
            <person name="Valente V.L."/>
            <person name="Venter E."/>
            <person name="Venter J.C."/>
            <person name="Vicario S."/>
            <person name="Vieira F.G."/>
            <person name="Vilella A.J."/>
            <person name="Villasante A."/>
            <person name="Walenz B."/>
            <person name="Wang J."/>
            <person name="Wasserman M."/>
            <person name="Watts T."/>
            <person name="Wilson D."/>
            <person name="Wilson R.K."/>
            <person name="Wing R.A."/>
            <person name="Wolfner M.F."/>
            <person name="Wong A."/>
            <person name="Wong G.K."/>
            <person name="Wu C.I."/>
            <person name="Wu G."/>
            <person name="Yamamoto D."/>
            <person name="Yang H.P."/>
            <person name="Yang S.P."/>
            <person name="Yorke J.A."/>
            <person name="Yoshida K."/>
            <person name="Zdobnov E."/>
            <person name="Zhang P."/>
            <person name="Zhang Y."/>
            <person name="Zimin A.V."/>
            <person name="Baldwin J."/>
            <person name="Abdouelleil A."/>
            <person name="Abdulkadir J."/>
            <person name="Abebe A."/>
            <person name="Abera B."/>
            <person name="Abreu J."/>
            <person name="Acer S.C."/>
            <person name="Aftuck L."/>
            <person name="Alexander A."/>
            <person name="An P."/>
            <person name="Anderson E."/>
            <person name="Anderson S."/>
            <person name="Arachi H."/>
            <person name="Azer M."/>
            <person name="Bachantsang P."/>
            <person name="Barry A."/>
            <person name="Bayul T."/>
            <person name="Berlin A."/>
            <person name="Bessette D."/>
            <person name="Bloom T."/>
            <person name="Blye J."/>
            <person name="Boguslavskiy L."/>
            <person name="Bonnet C."/>
            <person name="Boukhgalter B."/>
            <person name="Bourzgui I."/>
            <person name="Brown A."/>
            <person name="Cahill P."/>
            <person name="Channer S."/>
            <person name="Cheshatsang Y."/>
            <person name="Chuda L."/>
            <person name="Citroen M."/>
            <person name="Collymore A."/>
            <person name="Cooke P."/>
            <person name="Costello M."/>
            <person name="D'Aco K."/>
            <person name="Daza R."/>
            <person name="De Haan G."/>
            <person name="DeGray S."/>
            <person name="DeMaso C."/>
            <person name="Dhargay N."/>
            <person name="Dooley K."/>
            <person name="Dooley E."/>
            <person name="Doricent M."/>
            <person name="Dorje P."/>
            <person name="Dorjee K."/>
            <person name="Dupes A."/>
            <person name="Elong R."/>
            <person name="Falk J."/>
            <person name="Farina A."/>
            <person name="Faro S."/>
            <person name="Ferguson D."/>
            <person name="Fisher S."/>
            <person name="Foley C.D."/>
            <person name="Franke A."/>
            <person name="Friedrich D."/>
            <person name="Gadbois L."/>
            <person name="Gearin G."/>
            <person name="Gearin C.R."/>
            <person name="Giannoukos G."/>
            <person name="Goode T."/>
            <person name="Graham J."/>
            <person name="Grandbois E."/>
            <person name="Grewal S."/>
            <person name="Gyaltsen K."/>
            <person name="Hafez N."/>
            <person name="Hagos B."/>
            <person name="Hall J."/>
            <person name="Henson C."/>
            <person name="Hollinger A."/>
            <person name="Honan T."/>
            <person name="Huard M.D."/>
            <person name="Hughes L."/>
            <person name="Hurhula B."/>
            <person name="Husby M.E."/>
            <person name="Kamat A."/>
            <person name="Kanga B."/>
            <person name="Kashin S."/>
            <person name="Khazanovich D."/>
            <person name="Kisner P."/>
            <person name="Lance K."/>
            <person name="Lara M."/>
            <person name="Lee W."/>
            <person name="Lennon N."/>
            <person name="Letendre F."/>
            <person name="LeVine R."/>
            <person name="Lipovsky A."/>
            <person name="Liu X."/>
            <person name="Liu J."/>
            <person name="Liu S."/>
            <person name="Lokyitsang T."/>
            <person name="Lokyitsang Y."/>
            <person name="Lubonja R."/>
            <person name="Lui A."/>
            <person name="MacDonald P."/>
            <person name="Magnisalis V."/>
            <person name="Maru K."/>
            <person name="Matthews C."/>
            <person name="McCusker W."/>
            <person name="McDonough S."/>
            <person name="Mehta T."/>
            <person name="Meldrim J."/>
            <person name="Meneus L."/>
            <person name="Mihai O."/>
            <person name="Mihalev A."/>
            <person name="Mihova T."/>
            <person name="Mittelman R."/>
            <person name="Mlenga V."/>
            <person name="Montmayeur A."/>
            <person name="Mulrain L."/>
            <person name="Navidi A."/>
            <person name="Naylor J."/>
            <person name="Negash T."/>
            <person name="Nguyen T."/>
            <person name="Nguyen N."/>
            <person name="Nicol R."/>
            <person name="Norbu C."/>
            <person name="Norbu N."/>
            <person name="Novod N."/>
            <person name="O'Neill B."/>
            <person name="Osman S."/>
            <person name="Markiewicz E."/>
            <person name="Oyono O.L."/>
            <person name="Patti C."/>
            <person name="Phunkhang P."/>
            <person name="Pierre F."/>
            <person name="Priest M."/>
            <person name="Raghuraman S."/>
            <person name="Rege F."/>
            <person name="Reyes R."/>
            <person name="Rise C."/>
            <person name="Rogov P."/>
            <person name="Ross K."/>
            <person name="Ryan E."/>
            <person name="Settipalli S."/>
            <person name="Shea T."/>
            <person name="Sherpa N."/>
            <person name="Shi L."/>
            <person name="Shih D."/>
            <person name="Sparrow T."/>
            <person name="Spaulding J."/>
            <person name="Stalker J."/>
            <person name="Stange-Thomann N."/>
            <person name="Stavropoulos S."/>
            <person name="Stone C."/>
            <person name="Strader C."/>
            <person name="Tesfaye S."/>
            <person name="Thomson T."/>
            <person name="Thoulutsang Y."/>
            <person name="Thoulutsang D."/>
            <person name="Topham K."/>
            <person name="Topping I."/>
            <person name="Tsamla T."/>
            <person name="Vassiliev H."/>
            <person name="Vo A."/>
            <person name="Wangchuk T."/>
            <person name="Wangdi T."/>
            <person name="Weiand M."/>
            <person name="Wilkinson J."/>
            <person name="Wilson A."/>
            <person name="Yadav S."/>
            <person name="Young G."/>
            <person name="Yu Q."/>
            <person name="Zembek L."/>
            <person name="Zhong D."/>
            <person name="Zimmer A."/>
            <person name="Zwirko Z."/>
            <person name="Jaffe D.B."/>
            <person name="Alvarez P."/>
            <person name="Brockman W."/>
            <person name="Butler J."/>
            <person name="Chin C."/>
            <person name="Gnerre S."/>
            <person name="Grabherr M."/>
            <person name="Kleber M."/>
            <person name="Mauceli E."/>
            <person name="MacCallum I."/>
        </authorList>
    </citation>
    <scope>NUCLEOTIDE SEQUENCE [LARGE SCALE GENOMIC DNA]</scope>
    <source>
        <strain evidence="5">TSC#14024-0371.13</strain>
        <strain evidence="6">Tucson 14024-0371.13</strain>
    </source>
</reference>
<keyword evidence="6" id="KW-1185">Reference proteome</keyword>
<organism evidence="5 6">
    <name type="scientific">Drosophila ananassae</name>
    <name type="common">Fruit fly</name>
    <dbReference type="NCBI Taxonomy" id="7217"/>
    <lineage>
        <taxon>Eukaryota</taxon>
        <taxon>Metazoa</taxon>
        <taxon>Ecdysozoa</taxon>
        <taxon>Arthropoda</taxon>
        <taxon>Hexapoda</taxon>
        <taxon>Insecta</taxon>
        <taxon>Pterygota</taxon>
        <taxon>Neoptera</taxon>
        <taxon>Endopterygota</taxon>
        <taxon>Diptera</taxon>
        <taxon>Brachycera</taxon>
        <taxon>Muscomorpha</taxon>
        <taxon>Ephydroidea</taxon>
        <taxon>Drosophilidae</taxon>
        <taxon>Drosophila</taxon>
        <taxon>Sophophora</taxon>
    </lineage>
</organism>
<dbReference type="PANTHER" id="PTHR31849">
    <property type="entry name" value="CYSTEINE-RICH PDF MOTIF DOMAIN-CONTAINING PROTEIN 1"/>
    <property type="match status" value="1"/>
</dbReference>
<dbReference type="Pfam" id="PF10170">
    <property type="entry name" value="C6_DPF"/>
    <property type="match status" value="1"/>
</dbReference>
<evidence type="ECO:0000259" key="4">
    <source>
        <dbReference type="Pfam" id="PF10170"/>
    </source>
</evidence>
<accession>B3LVE0</accession>
<dbReference type="Proteomes" id="UP000007801">
    <property type="component" value="Unassembled WGS sequence"/>
</dbReference>
<dbReference type="PANTHER" id="PTHR31849:SF1">
    <property type="entry name" value="CYSTEINE-RICH DPF MOTIF DOMAIN-CONTAINING PROTEIN 1"/>
    <property type="match status" value="1"/>
</dbReference>
<dbReference type="KEGG" id="dan:6502649"/>
<sequence length="155" mass="17597">MEAGKNTELNDNAVNVPCLEPNEKDEKQQNRDDIDERIARIDFHCSGCDMHELVHYFGREPPFALGIQYKEDNYVLRDPFQPPPQGGRPIPEYYISLGSKCSSCLKTVCKGSGCSFFYTATVCVPCGKTMLKDWPVDAQTRFRKQLVVNQSDKEP</sequence>
<dbReference type="eggNOG" id="KOG4543">
    <property type="taxonomic scope" value="Eukaryota"/>
</dbReference>
<protein>
    <recommendedName>
        <fullName evidence="2">Cysteine-rich DPF motif domain-containing protein 1</fullName>
    </recommendedName>
</protein>
<dbReference type="OrthoDB" id="191995at2759"/>
<dbReference type="PRINTS" id="PR01995">
    <property type="entry name" value="UPF0595"/>
</dbReference>
<feature type="domain" description="Cysteine-rich DPF motif" evidence="4">
    <location>
        <begin position="43"/>
        <end position="142"/>
    </location>
</feature>
<reference evidence="5" key="3">
    <citation type="submission" date="2015-10" db="EMBL/GenBank/DDBJ databases">
        <authorList>
            <consortium name="FlyBase"/>
        </authorList>
    </citation>
    <scope>NUCLEOTIDE SEQUENCE</scope>
    <source>
        <strain evidence="5">TSC#14024-0371.13</strain>
    </source>
</reference>
<dbReference type="InterPro" id="IPR042426">
    <property type="entry name" value="CDPF1"/>
</dbReference>
<feature type="compositionally biased region" description="Basic and acidic residues" evidence="3">
    <location>
        <begin position="21"/>
        <end position="31"/>
    </location>
</feature>
<evidence type="ECO:0000256" key="1">
    <source>
        <dbReference type="ARBA" id="ARBA00007917"/>
    </source>
</evidence>
<gene>
    <name evidence="5" type="primary">Dana\GF19914</name>
    <name evidence="5" type="synonym">dana_GLEANR_22320</name>
    <name evidence="5" type="ORF">GF19914</name>
</gene>
<dbReference type="OMA" id="CDMHELV"/>
<dbReference type="AlphaFoldDB" id="B3LVE0"/>